<name>A0A382DQR3_9ZZZZ</name>
<gene>
    <name evidence="1" type="ORF">METZ01_LOCUS192837</name>
</gene>
<dbReference type="AlphaFoldDB" id="A0A382DQR3"/>
<protein>
    <submittedName>
        <fullName evidence="1">Uncharacterized protein</fullName>
    </submittedName>
</protein>
<proteinExistence type="predicted"/>
<evidence type="ECO:0000313" key="1">
    <source>
        <dbReference type="EMBL" id="SVB39983.1"/>
    </source>
</evidence>
<feature type="non-terminal residue" evidence="1">
    <location>
        <position position="24"/>
    </location>
</feature>
<dbReference type="EMBL" id="UINC01040304">
    <property type="protein sequence ID" value="SVB39983.1"/>
    <property type="molecule type" value="Genomic_DNA"/>
</dbReference>
<accession>A0A382DQR3</accession>
<reference evidence="1" key="1">
    <citation type="submission" date="2018-05" db="EMBL/GenBank/DDBJ databases">
        <authorList>
            <person name="Lanie J.A."/>
            <person name="Ng W.-L."/>
            <person name="Kazmierczak K.M."/>
            <person name="Andrzejewski T.M."/>
            <person name="Davidsen T.M."/>
            <person name="Wayne K.J."/>
            <person name="Tettelin H."/>
            <person name="Glass J.I."/>
            <person name="Rusch D."/>
            <person name="Podicherti R."/>
            <person name="Tsui H.-C.T."/>
            <person name="Winkler M.E."/>
        </authorList>
    </citation>
    <scope>NUCLEOTIDE SEQUENCE</scope>
</reference>
<organism evidence="1">
    <name type="scientific">marine metagenome</name>
    <dbReference type="NCBI Taxonomy" id="408172"/>
    <lineage>
        <taxon>unclassified sequences</taxon>
        <taxon>metagenomes</taxon>
        <taxon>ecological metagenomes</taxon>
    </lineage>
</organism>
<sequence length="24" mass="2745">MNFVTVFIFCNSVHDQKVGNLFQG</sequence>